<dbReference type="EC" id="3.4.24.16" evidence="10 11"/>
<dbReference type="Proteomes" id="UP000779233">
    <property type="component" value="Unassembled WGS sequence"/>
</dbReference>
<dbReference type="EMBL" id="LT615246">
    <property type="protein sequence ID" value="SCO66770.1"/>
    <property type="molecule type" value="Genomic_DNA"/>
</dbReference>
<gene>
    <name evidence="11" type="ORF">PVP01_0805400</name>
    <name evidence="10" type="ORF">PVT01_080010300</name>
    <name evidence="9" type="ORF">PVW1_080010700</name>
</gene>
<dbReference type="AlphaFoldDB" id="A0A1G4GW15"/>
<dbReference type="GO" id="GO:0006518">
    <property type="term" value="P:peptide metabolic process"/>
    <property type="evidence" value="ECO:0007669"/>
    <property type="project" value="TreeGrafter"/>
</dbReference>
<keyword evidence="4 7" id="KW-0378">Hydrolase</keyword>
<evidence type="ECO:0000256" key="1">
    <source>
        <dbReference type="ARBA" id="ARBA00006040"/>
    </source>
</evidence>
<dbReference type="PANTHER" id="PTHR11804">
    <property type="entry name" value="PROTEASE M3 THIMET OLIGOPEPTIDASE-RELATED"/>
    <property type="match status" value="1"/>
</dbReference>
<dbReference type="PANTHER" id="PTHR11804:SF79">
    <property type="entry name" value="MITOCHONDRIAL INTERMEDIATE PEPTIDASE"/>
    <property type="match status" value="1"/>
</dbReference>
<dbReference type="VEuPathDB" id="PlasmoDB:PVX_094480"/>
<dbReference type="VEuPathDB" id="PlasmoDB:PVW1_080010700"/>
<evidence type="ECO:0000313" key="10">
    <source>
        <dbReference type="EMBL" id="SCO66770.1"/>
    </source>
</evidence>
<evidence type="ECO:0000313" key="9">
    <source>
        <dbReference type="EMBL" id="CAG9478718.1"/>
    </source>
</evidence>
<dbReference type="EMBL" id="CAJZCX010000009">
    <property type="protein sequence ID" value="CAG9478718.1"/>
    <property type="molecule type" value="Genomic_DNA"/>
</dbReference>
<dbReference type="VEuPathDB" id="PlasmoDB:PVPAM_080017500"/>
<dbReference type="GO" id="GO:0006508">
    <property type="term" value="P:proteolysis"/>
    <property type="evidence" value="ECO:0007669"/>
    <property type="project" value="UniProtKB-KW"/>
</dbReference>
<evidence type="ECO:0000313" key="12">
    <source>
        <dbReference type="Proteomes" id="UP000196402"/>
    </source>
</evidence>
<dbReference type="InterPro" id="IPR001567">
    <property type="entry name" value="Pept_M3A_M3B_dom"/>
</dbReference>
<protein>
    <submittedName>
        <fullName evidence="9">(malaria parasite P. vivax) hypothetical protein</fullName>
    </submittedName>
    <submittedName>
        <fullName evidence="10">DnaJ protein, putative</fullName>
        <ecNumber evidence="10 11">3.4.24.16</ecNumber>
    </submittedName>
    <submittedName>
        <fullName evidence="11">Peptidase, putative</fullName>
    </submittedName>
</protein>
<reference evidence="12 13" key="1">
    <citation type="submission" date="2016-07" db="EMBL/GenBank/DDBJ databases">
        <authorList>
            <consortium name="Pathogen Informatics"/>
        </authorList>
    </citation>
    <scope>NUCLEOTIDE SEQUENCE [LARGE SCALE GENOMIC DNA]</scope>
    <source>
        <strain evidence="9">PvW1</strain>
    </source>
</reference>
<evidence type="ECO:0000256" key="4">
    <source>
        <dbReference type="ARBA" id="ARBA00022801"/>
    </source>
</evidence>
<evidence type="ECO:0000313" key="11">
    <source>
        <dbReference type="EMBL" id="VUZ95182.1"/>
    </source>
</evidence>
<dbReference type="Proteomes" id="UP000220605">
    <property type="component" value="Chromosome 8"/>
</dbReference>
<dbReference type="Gene3D" id="1.10.1370.10">
    <property type="entry name" value="Neurolysin, domain 3"/>
    <property type="match status" value="1"/>
</dbReference>
<comment type="cofactor">
    <cofactor evidence="7">
        <name>Zn(2+)</name>
        <dbReference type="ChEBI" id="CHEBI:29105"/>
    </cofactor>
    <text evidence="7">Binds 1 zinc ion.</text>
</comment>
<keyword evidence="2 7" id="KW-0645">Protease</keyword>
<accession>A0A1G4GW15</accession>
<dbReference type="VEuPathDB" id="PlasmoDB:PVP01_0805400"/>
<keyword evidence="5 7" id="KW-0862">Zinc</keyword>
<sequence length="744" mass="85453">MNSGSKFIINKCIFLIFSKISPMLCGAEKRKLHDEIVEHVKSSKLISYPVDKTCINLFFISKEIDKLISARSAVVSGGDQKRSHTTLQSCLNLYYFLITCAKLKKITFVHKKVLEYVEQRIATSLQITGVESADEKYIPYSIHIKNEKSVSHLVAELGADCAAYLKKINGVKIRHLTIDRSQINIDEEWKQKHQCAFNRKKLKIPISKHNYEFILNGVTESALREKVLTLLNSPYENQSLNRDVIKILKKRYDVATKLGYRNWVDYSMSHFTSEKGKYNKLRDFFNLVKEKVDRDYARVSVNMGKLLRSGGGSQPSDRYGLPHDRGELRRDRMAPLRDKPTLHDWSYYHNKCANKPDEYFVNTFFPHGHVWKNFIEIVSRIYNFSYEEVREKGVTKKWPKGTLVYRIERRSANHSSGANTHVYESLARSRFGESPRREVPPGDSLLGYMYIVPYMEIKLRDYFRVPSMNCLSNTCLICPGHVVVDYKFIGTIPIEKKLFSCSEILTLFHEFGHAYHLLLLSRRYTLYRFSNMPLDYAEFFSHMSEHLVNNLSVLQALSNKADNNSKISEDIFKAIKFDSSRLANIFTHAVVDYEIHGLNPREFFASHLEGRAGVAHGKAHEQVHAQADGQPYDRAHADDSLAPFYNLIGSYLPYKIGPSYSIHSTSFPYHFSCYYAGSVLSYLLAEMRVLMNIPTADLSIKRNSSLVAFQKKFYAIVAEDFIGSSGWPGSSVIDRALANRHLLA</sequence>
<dbReference type="GO" id="GO:0004222">
    <property type="term" value="F:metalloendopeptidase activity"/>
    <property type="evidence" value="ECO:0007669"/>
    <property type="project" value="InterPro"/>
</dbReference>
<proteinExistence type="inferred from homology"/>
<evidence type="ECO:0000256" key="3">
    <source>
        <dbReference type="ARBA" id="ARBA00022723"/>
    </source>
</evidence>
<dbReference type="Pfam" id="PF01432">
    <property type="entry name" value="Peptidase_M3"/>
    <property type="match status" value="1"/>
</dbReference>
<evidence type="ECO:0000256" key="5">
    <source>
        <dbReference type="ARBA" id="ARBA00022833"/>
    </source>
</evidence>
<evidence type="ECO:0000313" key="13">
    <source>
        <dbReference type="Proteomes" id="UP000220605"/>
    </source>
</evidence>
<keyword evidence="3 7" id="KW-0479">Metal-binding</keyword>
<evidence type="ECO:0000259" key="8">
    <source>
        <dbReference type="Pfam" id="PF01432"/>
    </source>
</evidence>
<keyword evidence="6 7" id="KW-0482">Metalloprotease</keyword>
<comment type="similarity">
    <text evidence="1 7">Belongs to the peptidase M3 family.</text>
</comment>
<dbReference type="SUPFAM" id="SSF55486">
    <property type="entry name" value="Metalloproteases ('zincins'), catalytic domain"/>
    <property type="match status" value="1"/>
</dbReference>
<evidence type="ECO:0000256" key="2">
    <source>
        <dbReference type="ARBA" id="ARBA00022670"/>
    </source>
</evidence>
<dbReference type="GO" id="GO:0046872">
    <property type="term" value="F:metal ion binding"/>
    <property type="evidence" value="ECO:0007669"/>
    <property type="project" value="UniProtKB-UniRule"/>
</dbReference>
<feature type="domain" description="Peptidase M3A/M3B catalytic" evidence="8">
    <location>
        <begin position="498"/>
        <end position="600"/>
    </location>
</feature>
<dbReference type="GO" id="GO:0005739">
    <property type="term" value="C:mitochondrion"/>
    <property type="evidence" value="ECO:0007669"/>
    <property type="project" value="TreeGrafter"/>
</dbReference>
<organism evidence="10 12">
    <name type="scientific">Plasmodium vivax</name>
    <name type="common">malaria parasite P. vivax</name>
    <dbReference type="NCBI Taxonomy" id="5855"/>
    <lineage>
        <taxon>Eukaryota</taxon>
        <taxon>Sar</taxon>
        <taxon>Alveolata</taxon>
        <taxon>Apicomplexa</taxon>
        <taxon>Aconoidasida</taxon>
        <taxon>Haemosporida</taxon>
        <taxon>Plasmodiidae</taxon>
        <taxon>Plasmodium</taxon>
        <taxon>Plasmodium (Plasmodium)</taxon>
    </lineage>
</organism>
<dbReference type="InterPro" id="IPR024077">
    <property type="entry name" value="Neurolysin/TOP_dom2"/>
</dbReference>
<dbReference type="InterPro" id="IPR045090">
    <property type="entry name" value="Pept_M3A_M3B"/>
</dbReference>
<dbReference type="EMBL" id="LT635619">
    <property type="protein sequence ID" value="VUZ95182.1"/>
    <property type="molecule type" value="Genomic_DNA"/>
</dbReference>
<name>A0A1G4GW15_PLAVI</name>
<evidence type="ECO:0000256" key="7">
    <source>
        <dbReference type="RuleBase" id="RU003435"/>
    </source>
</evidence>
<dbReference type="Gene3D" id="1.10.1370.40">
    <property type="match status" value="1"/>
</dbReference>
<evidence type="ECO:0000256" key="6">
    <source>
        <dbReference type="ARBA" id="ARBA00023049"/>
    </source>
</evidence>
<dbReference type="OrthoDB" id="534666at2759"/>
<dbReference type="Proteomes" id="UP000196402">
    <property type="component" value="Chromosome 8"/>
</dbReference>
<dbReference type="eggNOG" id="KOG2089">
    <property type="taxonomic scope" value="Eukaryota"/>
</dbReference>